<sequence length="117" mass="13363">MSYYNQQQPPVGVPPPQGYPPEGYGKDAYPPPGTRRKGIRRRGTRRRRRGTRRRRGIRLPTPSLRRSSRVADPRSWRDAWPPFAAAASWKHAFESAIAALIKPCVQPKDGWHQPLAK</sequence>
<feature type="region of interest" description="Disordered" evidence="1">
    <location>
        <begin position="1"/>
        <end position="75"/>
    </location>
</feature>
<feature type="compositionally biased region" description="Low complexity" evidence="1">
    <location>
        <begin position="1"/>
        <end position="10"/>
    </location>
</feature>
<evidence type="ECO:0000256" key="1">
    <source>
        <dbReference type="SAM" id="MobiDB-lite"/>
    </source>
</evidence>
<evidence type="ECO:0000313" key="2">
    <source>
        <dbReference type="EMBL" id="CAD1832448.1"/>
    </source>
</evidence>
<feature type="compositionally biased region" description="Basic residues" evidence="1">
    <location>
        <begin position="34"/>
        <end position="57"/>
    </location>
</feature>
<organism evidence="2">
    <name type="scientific">Ananas comosus var. bracteatus</name>
    <name type="common">red pineapple</name>
    <dbReference type="NCBI Taxonomy" id="296719"/>
    <lineage>
        <taxon>Eukaryota</taxon>
        <taxon>Viridiplantae</taxon>
        <taxon>Streptophyta</taxon>
        <taxon>Embryophyta</taxon>
        <taxon>Tracheophyta</taxon>
        <taxon>Spermatophyta</taxon>
        <taxon>Magnoliopsida</taxon>
        <taxon>Liliopsida</taxon>
        <taxon>Poales</taxon>
        <taxon>Bromeliaceae</taxon>
        <taxon>Bromelioideae</taxon>
        <taxon>Ananas</taxon>
    </lineage>
</organism>
<dbReference type="EMBL" id="LR862150">
    <property type="protein sequence ID" value="CAD1832448.1"/>
    <property type="molecule type" value="Genomic_DNA"/>
</dbReference>
<reference evidence="2" key="1">
    <citation type="submission" date="2020-07" db="EMBL/GenBank/DDBJ databases">
        <authorList>
            <person name="Lin J."/>
        </authorList>
    </citation>
    <scope>NUCLEOTIDE SEQUENCE</scope>
</reference>
<name>A0A6V7PP60_ANACO</name>
<accession>A0A6V7PP60</accession>
<protein>
    <submittedName>
        <fullName evidence="2">Uncharacterized protein</fullName>
    </submittedName>
</protein>
<dbReference type="AlphaFoldDB" id="A0A6V7PP60"/>
<gene>
    <name evidence="2" type="ORF">CB5_LOCUS15659</name>
</gene>
<proteinExistence type="predicted"/>